<sequence length="276" mass="30873">MSKIKKFWPLALVVLLGFFAYISFIKPAQHHSSQNKTIVLGSTPAPFTDLFLKGIKPILVKEGYQVRVKSFSNLLNADIALNDNEVDLNVDQHTAYLNNFNAEKKGHLVALTKIPTSHMGIYPAQKKTLAEVSRGNKVAVPDDPSNAARAYRLMEKAGWIKLRSGVNPLKATKRDIAENPYNLDLIEVDSSTIPRIASDFDYTIIPGSVAYAAKISVKKMLLAETVQSDYFLVAATNQKNANSDWAKAVTKAYQSKEFADYMKKHNSDNYWEIPKY</sequence>
<dbReference type="RefSeq" id="WP_349641502.1">
    <property type="nucleotide sequence ID" value="NZ_CAWVOH010000001.1"/>
</dbReference>
<dbReference type="InterPro" id="IPR004872">
    <property type="entry name" value="Lipoprotein_NlpA"/>
</dbReference>
<dbReference type="Proteomes" id="UP001314241">
    <property type="component" value="Unassembled WGS sequence"/>
</dbReference>
<dbReference type="Pfam" id="PF03180">
    <property type="entry name" value="Lipoprotein_9"/>
    <property type="match status" value="1"/>
</dbReference>
<dbReference type="Gene3D" id="3.40.190.10">
    <property type="entry name" value="Periplasmic binding protein-like II"/>
    <property type="match status" value="2"/>
</dbReference>
<dbReference type="PANTHER" id="PTHR30429:SF0">
    <property type="entry name" value="METHIONINE-BINDING LIPOPROTEIN METQ"/>
    <property type="match status" value="1"/>
</dbReference>
<comment type="caution">
    <text evidence="7">The sequence shown here is derived from an EMBL/GenBank/DDBJ whole genome shotgun (WGS) entry which is preliminary data.</text>
</comment>
<evidence type="ECO:0000313" key="8">
    <source>
        <dbReference type="Proteomes" id="UP001314241"/>
    </source>
</evidence>
<evidence type="ECO:0000256" key="5">
    <source>
        <dbReference type="ARBA" id="ARBA00023139"/>
    </source>
</evidence>
<keyword evidence="5" id="KW-0564">Palmitate</keyword>
<evidence type="ECO:0000256" key="2">
    <source>
        <dbReference type="ARBA" id="ARBA00008973"/>
    </source>
</evidence>
<dbReference type="PANTHER" id="PTHR30429">
    <property type="entry name" value="D-METHIONINE-BINDING LIPOPROTEIN METQ"/>
    <property type="match status" value="1"/>
</dbReference>
<comment type="subcellular location">
    <subcellularLocation>
        <location evidence="1">Membrane</location>
        <topology evidence="1">Lipid-anchor</topology>
    </subcellularLocation>
</comment>
<gene>
    <name evidence="7" type="ORF">R54876_GBNLAHCA_00516</name>
</gene>
<comment type="similarity">
    <text evidence="2">Belongs to the NlpA lipoprotein family.</text>
</comment>
<evidence type="ECO:0000256" key="4">
    <source>
        <dbReference type="ARBA" id="ARBA00023136"/>
    </source>
</evidence>
<reference evidence="7 8" key="1">
    <citation type="submission" date="2024-01" db="EMBL/GenBank/DDBJ databases">
        <authorList>
            <person name="Botero Cardona J."/>
        </authorList>
    </citation>
    <scope>NUCLEOTIDE SEQUENCE [LARGE SCALE GENOMIC DNA]</scope>
    <source>
        <strain evidence="7 8">LMG 33000</strain>
    </source>
</reference>
<keyword evidence="3" id="KW-0732">Signal</keyword>
<accession>A0ABM9N4A8</accession>
<organism evidence="7 8">
    <name type="scientific">Eupransor demetentiae</name>
    <dbReference type="NCBI Taxonomy" id="3109584"/>
    <lineage>
        <taxon>Bacteria</taxon>
        <taxon>Bacillati</taxon>
        <taxon>Bacillota</taxon>
        <taxon>Bacilli</taxon>
        <taxon>Lactobacillales</taxon>
        <taxon>Lactobacillaceae</taxon>
        <taxon>Eupransor</taxon>
    </lineage>
</organism>
<proteinExistence type="inferred from homology"/>
<evidence type="ECO:0000256" key="6">
    <source>
        <dbReference type="ARBA" id="ARBA00023288"/>
    </source>
</evidence>
<keyword evidence="6" id="KW-0449">Lipoprotein</keyword>
<keyword evidence="4" id="KW-0472">Membrane</keyword>
<dbReference type="SUPFAM" id="SSF53850">
    <property type="entry name" value="Periplasmic binding protein-like II"/>
    <property type="match status" value="1"/>
</dbReference>
<evidence type="ECO:0000256" key="3">
    <source>
        <dbReference type="ARBA" id="ARBA00022729"/>
    </source>
</evidence>
<evidence type="ECO:0000256" key="1">
    <source>
        <dbReference type="ARBA" id="ARBA00004635"/>
    </source>
</evidence>
<dbReference type="EMBL" id="CAWVOH010000001">
    <property type="protein sequence ID" value="CAK8053957.1"/>
    <property type="molecule type" value="Genomic_DNA"/>
</dbReference>
<evidence type="ECO:0000313" key="7">
    <source>
        <dbReference type="EMBL" id="CAK8053957.1"/>
    </source>
</evidence>
<keyword evidence="8" id="KW-1185">Reference proteome</keyword>
<protein>
    <submittedName>
        <fullName evidence="7">Periplasmic component/surface antigen (NlpA)</fullName>
    </submittedName>
</protein>
<name>A0ABM9N4A8_9LACO</name>